<dbReference type="Proteomes" id="UP000232958">
    <property type="component" value="Segment"/>
</dbReference>
<dbReference type="EMBL" id="KC994902">
    <property type="protein sequence ID" value="AHN92109.1"/>
    <property type="molecule type" value="Genomic_DNA"/>
</dbReference>
<evidence type="ECO:0000313" key="5">
    <source>
        <dbReference type="Proteomes" id="UP000232958"/>
    </source>
</evidence>
<sequence>MTGGDKAMLWYDTYGFSVLCVFDLIQFKHYLEQIAFTEDELDIGRTVNKLVDTVWKDVKVCLEDELMMYYRLCQDCGEIGDRNISNCEQVSLKSVVCKKCGNCLVVQDPRFIYERSDAEYLLEEINEINNNPTDY</sequence>
<evidence type="ECO:0000313" key="2">
    <source>
        <dbReference type="EMBL" id="AHN92109.1"/>
    </source>
</evidence>
<dbReference type="Proteomes" id="UP000202635">
    <property type="component" value="Genome"/>
</dbReference>
<evidence type="ECO:0000313" key="1">
    <source>
        <dbReference type="EMBL" id="AAS82680.1"/>
    </source>
</evidence>
<name>Q6QXP1_GVAS</name>
<organismHost>
    <name type="scientific">Agrotis segetum</name>
    <name type="common">Turnip moth</name>
    <dbReference type="NCBI Taxonomy" id="47767"/>
</organismHost>
<dbReference type="EMBL" id="AY522332">
    <property type="protein sequence ID" value="AAS82680.1"/>
    <property type="molecule type" value="Genomic_DNA"/>
</dbReference>
<reference evidence="3 5" key="3">
    <citation type="submission" date="2015-05" db="EMBL/GenBank/DDBJ databases">
        <title>Complete Sequence of an Agrotis segetum granulovirus isolate from Europe.</title>
        <authorList>
            <person name="Gueli Alletti G."/>
            <person name="Wennmann J.T."/>
            <person name="Jehle J.A."/>
        </authorList>
    </citation>
    <scope>NUCLEOTIDE SEQUENCE [LARGE SCALE GENOMIC DNA]</scope>
    <source>
        <strain evidence="3 5">DA</strain>
    </source>
</reference>
<reference evidence="2" key="2">
    <citation type="journal article" date="2014" name="Arch. Virol.">
        <title>Complete genome sequence of Agrotis segetum granulovirus Shanghai strain.</title>
        <authorList>
            <person name="Zhang X."/>
            <person name="Liang Z."/>
            <person name="Yin X."/>
            <person name="Wang J."/>
            <person name="Shao X."/>
        </authorList>
    </citation>
    <scope>NUCLEOTIDE SEQUENCE</scope>
    <source>
        <strain evidence="2">L1</strain>
    </source>
</reference>
<protein>
    <submittedName>
        <fullName evidence="1">ORF58</fullName>
    </submittedName>
</protein>
<gene>
    <name evidence="1" type="primary">ORF58</name>
    <name evidence="2" type="ORF">AsGV070</name>
    <name evidence="1" type="ORF">AsGVgp058</name>
</gene>
<accession>Q6QXP1</accession>
<proteinExistence type="predicted"/>
<reference evidence="1 4" key="1">
    <citation type="submission" date="2004-09" db="EMBL/GenBank/DDBJ databases">
        <authorList>
            <person name="Ai X.L."/>
            <person name="Wang Z.F."/>
            <person name="Wang B."/>
            <person name="Zhang W."/>
            <person name="Li F."/>
            <person name="Fu J.H."/>
            <person name="Cui C.S."/>
            <person name="Shi Y.H."/>
            <person name="He M."/>
        </authorList>
    </citation>
    <scope>NUCLEOTIDE SEQUENCE [LARGE SCALE GENOMIC DNA]</scope>
</reference>
<dbReference type="EMBL" id="KR584663">
    <property type="protein sequence ID" value="AKN63344.1"/>
    <property type="molecule type" value="Genomic_DNA"/>
</dbReference>
<dbReference type="Pfam" id="PF03804">
    <property type="entry name" value="DUF325"/>
    <property type="match status" value="1"/>
</dbReference>
<dbReference type="OrthoDB" id="13720at10239"/>
<evidence type="ECO:0000313" key="4">
    <source>
        <dbReference type="Proteomes" id="UP000202635"/>
    </source>
</evidence>
<organism evidence="1 4">
    <name type="scientific">Agrotis segetum granulosis virus</name>
    <name type="common">AsGV</name>
    <name type="synonym">Agrotis segetum granulovirus</name>
    <dbReference type="NCBI Taxonomy" id="10464"/>
    <lineage>
        <taxon>Viruses</taxon>
        <taxon>Viruses incertae sedis</taxon>
        <taxon>Naldaviricetes</taxon>
        <taxon>Lefavirales</taxon>
        <taxon>Baculoviridae</taxon>
        <taxon>Betabaculovirus</taxon>
        <taxon>Betabaculovirus agsegetum</taxon>
    </lineage>
</organism>
<evidence type="ECO:0000313" key="3">
    <source>
        <dbReference type="EMBL" id="AKN63344.1"/>
    </source>
</evidence>
<keyword evidence="5" id="KW-1185">Reference proteome</keyword>
<dbReference type="InterPro" id="IPR003225">
    <property type="entry name" value="DUF325"/>
</dbReference>